<keyword evidence="12" id="KW-1185">Reference proteome</keyword>
<evidence type="ECO:0000256" key="1">
    <source>
        <dbReference type="ARBA" id="ARBA00004141"/>
    </source>
</evidence>
<keyword evidence="3 9" id="KW-1133">Transmembrane helix</keyword>
<dbReference type="PANTHER" id="PTHR24238:SF47">
    <property type="entry name" value="ECDYSTEROIDS_DOPAMINE RECEPTOR-RELATED"/>
    <property type="match status" value="1"/>
</dbReference>
<dbReference type="CDD" id="cd00637">
    <property type="entry name" value="7tm_classA_rhodopsin-like"/>
    <property type="match status" value="1"/>
</dbReference>
<evidence type="ECO:0000256" key="5">
    <source>
        <dbReference type="ARBA" id="ARBA00023136"/>
    </source>
</evidence>
<evidence type="ECO:0000256" key="3">
    <source>
        <dbReference type="ARBA" id="ARBA00022989"/>
    </source>
</evidence>
<comment type="subcellular location">
    <subcellularLocation>
        <location evidence="1">Membrane</location>
        <topology evidence="1">Multi-pass membrane protein</topology>
    </subcellularLocation>
</comment>
<dbReference type="Proteomes" id="UP000005408">
    <property type="component" value="Unassembled WGS sequence"/>
</dbReference>
<sequence length="493" mass="56443">MDPDETTTQDYVTQVTVNYTGSYENVTSIPDNHSNSSYSEQLLLDFNAEIFHRRLPNTILISVMMILGVIGNFVVLYVYFTRLNRKNVERYFVPFLAVVDFAACVIGPTFSLLENVYAVIFPSNLLCKTMWYTTSLSSGLSISVLSIIAINRYLKLCRPHGRQLTVYHKRMFMAAMFTIVTLILIPMVFFVELQYIDLVYKNEHVIGITCAPHNPRQTLGETIYFGCMFGVISIIIIITAGLYTAVGKVVFERLRKTRKGSVPSSIQPSPRFVRNNKVGNDRKDSVASVLSATNNVLQESKSQLDIRKKSSVNGVLNEDSSILDTRKESAMNGQALHLPRSTNGAYRQYRMNFYIMFLTIFVCNTISFVPSMIYLFLHEHDLYFFFRHDDAVLNIHLTMQRLYVTNHVLNPFIYGYFDITFRKHVIDTFRRVPPSPTAVRQVSTSYRENKGTWINRYSSRTGEQTKKGGVRRSSPLGTRKDIYFTSVGIQNKL</sequence>
<evidence type="ECO:0000256" key="7">
    <source>
        <dbReference type="ARBA" id="ARBA00023224"/>
    </source>
</evidence>
<feature type="transmembrane region" description="Helical" evidence="9">
    <location>
        <begin position="353"/>
        <end position="377"/>
    </location>
</feature>
<keyword evidence="4 8" id="KW-0297">G-protein coupled receptor</keyword>
<dbReference type="PROSITE" id="PS50262">
    <property type="entry name" value="G_PROTEIN_RECEP_F1_2"/>
    <property type="match status" value="1"/>
</dbReference>
<dbReference type="GO" id="GO:0004930">
    <property type="term" value="F:G protein-coupled receptor activity"/>
    <property type="evidence" value="ECO:0007669"/>
    <property type="project" value="UniProtKB-KW"/>
</dbReference>
<dbReference type="InterPro" id="IPR000276">
    <property type="entry name" value="GPCR_Rhodpsn"/>
</dbReference>
<name>A0A8W8J8Z5_MAGGI</name>
<organism evidence="11 12">
    <name type="scientific">Magallana gigas</name>
    <name type="common">Pacific oyster</name>
    <name type="synonym">Crassostrea gigas</name>
    <dbReference type="NCBI Taxonomy" id="29159"/>
    <lineage>
        <taxon>Eukaryota</taxon>
        <taxon>Metazoa</taxon>
        <taxon>Spiralia</taxon>
        <taxon>Lophotrochozoa</taxon>
        <taxon>Mollusca</taxon>
        <taxon>Bivalvia</taxon>
        <taxon>Autobranchia</taxon>
        <taxon>Pteriomorphia</taxon>
        <taxon>Ostreida</taxon>
        <taxon>Ostreoidea</taxon>
        <taxon>Ostreidae</taxon>
        <taxon>Magallana</taxon>
    </lineage>
</organism>
<keyword evidence="2 8" id="KW-0812">Transmembrane</keyword>
<dbReference type="PRINTS" id="PR00237">
    <property type="entry name" value="GPCRRHODOPSN"/>
</dbReference>
<evidence type="ECO:0000256" key="4">
    <source>
        <dbReference type="ARBA" id="ARBA00023040"/>
    </source>
</evidence>
<feature type="transmembrane region" description="Helical" evidence="9">
    <location>
        <begin position="223"/>
        <end position="246"/>
    </location>
</feature>
<dbReference type="Gene3D" id="1.20.1070.10">
    <property type="entry name" value="Rhodopsin 7-helix transmembrane proteins"/>
    <property type="match status" value="1"/>
</dbReference>
<feature type="transmembrane region" description="Helical" evidence="9">
    <location>
        <begin position="130"/>
        <end position="150"/>
    </location>
</feature>
<dbReference type="PROSITE" id="PS00237">
    <property type="entry name" value="G_PROTEIN_RECEP_F1_1"/>
    <property type="match status" value="1"/>
</dbReference>
<protein>
    <recommendedName>
        <fullName evidence="10">G-protein coupled receptors family 1 profile domain-containing protein</fullName>
    </recommendedName>
</protein>
<proteinExistence type="inferred from homology"/>
<keyword evidence="6 8" id="KW-0675">Receptor</keyword>
<keyword evidence="5 9" id="KW-0472">Membrane</keyword>
<evidence type="ECO:0000259" key="10">
    <source>
        <dbReference type="PROSITE" id="PS50262"/>
    </source>
</evidence>
<feature type="transmembrane region" description="Helical" evidence="9">
    <location>
        <begin position="91"/>
        <end position="110"/>
    </location>
</feature>
<evidence type="ECO:0000256" key="2">
    <source>
        <dbReference type="ARBA" id="ARBA00022692"/>
    </source>
</evidence>
<dbReference type="EnsemblMetazoa" id="G17236.27">
    <property type="protein sequence ID" value="G17236.27:cds"/>
    <property type="gene ID" value="G17236"/>
</dbReference>
<evidence type="ECO:0000256" key="8">
    <source>
        <dbReference type="RuleBase" id="RU000688"/>
    </source>
</evidence>
<feature type="domain" description="G-protein coupled receptors family 1 profile" evidence="10">
    <location>
        <begin position="71"/>
        <end position="414"/>
    </location>
</feature>
<comment type="similarity">
    <text evidence="8">Belongs to the G-protein coupled receptor 1 family.</text>
</comment>
<reference evidence="11" key="1">
    <citation type="submission" date="2022-08" db="UniProtKB">
        <authorList>
            <consortium name="EnsemblMetazoa"/>
        </authorList>
    </citation>
    <scope>IDENTIFICATION</scope>
    <source>
        <strain evidence="11">05x7-T-G4-1.051#20</strain>
    </source>
</reference>
<keyword evidence="7 8" id="KW-0807">Transducer</keyword>
<dbReference type="SUPFAM" id="SSF81321">
    <property type="entry name" value="Family A G protein-coupled receptor-like"/>
    <property type="match status" value="1"/>
</dbReference>
<feature type="transmembrane region" description="Helical" evidence="9">
    <location>
        <begin position="59"/>
        <end position="79"/>
    </location>
</feature>
<evidence type="ECO:0000256" key="6">
    <source>
        <dbReference type="ARBA" id="ARBA00023170"/>
    </source>
</evidence>
<feature type="transmembrane region" description="Helical" evidence="9">
    <location>
        <begin position="171"/>
        <end position="191"/>
    </location>
</feature>
<evidence type="ECO:0000256" key="9">
    <source>
        <dbReference type="SAM" id="Phobius"/>
    </source>
</evidence>
<evidence type="ECO:0000313" key="12">
    <source>
        <dbReference type="Proteomes" id="UP000005408"/>
    </source>
</evidence>
<accession>A0A8W8J8Z5</accession>
<evidence type="ECO:0000313" key="11">
    <source>
        <dbReference type="EnsemblMetazoa" id="G17236.27:cds"/>
    </source>
</evidence>
<dbReference type="GO" id="GO:0016020">
    <property type="term" value="C:membrane"/>
    <property type="evidence" value="ECO:0007669"/>
    <property type="project" value="UniProtKB-SubCell"/>
</dbReference>
<dbReference type="Pfam" id="PF00001">
    <property type="entry name" value="7tm_1"/>
    <property type="match status" value="1"/>
</dbReference>
<dbReference type="AlphaFoldDB" id="A0A8W8J8Z5"/>
<dbReference type="PANTHER" id="PTHR24238">
    <property type="entry name" value="G-PROTEIN COUPLED RECEPTOR"/>
    <property type="match status" value="1"/>
</dbReference>
<dbReference type="InterPro" id="IPR017452">
    <property type="entry name" value="GPCR_Rhodpsn_7TM"/>
</dbReference>